<dbReference type="CDD" id="cd00090">
    <property type="entry name" value="HTH_ARSR"/>
    <property type="match status" value="1"/>
</dbReference>
<dbReference type="SUPFAM" id="SSF46785">
    <property type="entry name" value="Winged helix' DNA-binding domain"/>
    <property type="match status" value="1"/>
</dbReference>
<protein>
    <submittedName>
        <fullName evidence="6">ArsR family transcriptional regulator</fullName>
    </submittedName>
</protein>
<dbReference type="GO" id="GO:0003677">
    <property type="term" value="F:DNA binding"/>
    <property type="evidence" value="ECO:0007669"/>
    <property type="project" value="UniProtKB-KW"/>
</dbReference>
<dbReference type="PRINTS" id="PR00778">
    <property type="entry name" value="HTHARSR"/>
</dbReference>
<organism evidence="6 7">
    <name type="scientific">Halalkaliarchaeum desulfuricum</name>
    <dbReference type="NCBI Taxonomy" id="2055893"/>
    <lineage>
        <taxon>Archaea</taxon>
        <taxon>Methanobacteriati</taxon>
        <taxon>Methanobacteriota</taxon>
        <taxon>Stenosarchaea group</taxon>
        <taxon>Halobacteria</taxon>
        <taxon>Halobacteriales</taxon>
        <taxon>Haloferacaceae</taxon>
        <taxon>Halalkaliarchaeum</taxon>
    </lineage>
</organism>
<dbReference type="InterPro" id="IPR051081">
    <property type="entry name" value="HTH_MetalResp_TranReg"/>
</dbReference>
<dbReference type="KEGG" id="hdf:AArcSl_0272"/>
<dbReference type="Gene3D" id="1.10.10.10">
    <property type="entry name" value="Winged helix-like DNA-binding domain superfamily/Winged helix DNA-binding domain"/>
    <property type="match status" value="1"/>
</dbReference>
<evidence type="ECO:0000256" key="1">
    <source>
        <dbReference type="ARBA" id="ARBA00023015"/>
    </source>
</evidence>
<dbReference type="Pfam" id="PF01022">
    <property type="entry name" value="HTH_5"/>
    <property type="match status" value="1"/>
</dbReference>
<keyword evidence="2" id="KW-0238">DNA-binding</keyword>
<dbReference type="RefSeq" id="WP_119813985.1">
    <property type="nucleotide sequence ID" value="NZ_CP025066.1"/>
</dbReference>
<dbReference type="NCBIfam" id="NF033788">
    <property type="entry name" value="HTH_metalloreg"/>
    <property type="match status" value="1"/>
</dbReference>
<accession>A0A343TFQ5</accession>
<dbReference type="InterPro" id="IPR036388">
    <property type="entry name" value="WH-like_DNA-bd_sf"/>
</dbReference>
<dbReference type="InterPro" id="IPR011991">
    <property type="entry name" value="ArsR-like_HTH"/>
</dbReference>
<dbReference type="PROSITE" id="PS50987">
    <property type="entry name" value="HTH_ARSR_2"/>
    <property type="match status" value="1"/>
</dbReference>
<dbReference type="InterPro" id="IPR036390">
    <property type="entry name" value="WH_DNA-bd_sf"/>
</dbReference>
<evidence type="ECO:0000256" key="4">
    <source>
        <dbReference type="SAM" id="MobiDB-lite"/>
    </source>
</evidence>
<dbReference type="PANTHER" id="PTHR33154">
    <property type="entry name" value="TRANSCRIPTIONAL REGULATOR, ARSR FAMILY"/>
    <property type="match status" value="1"/>
</dbReference>
<dbReference type="AlphaFoldDB" id="A0A343TFQ5"/>
<evidence type="ECO:0000313" key="6">
    <source>
        <dbReference type="EMBL" id="AUX07927.1"/>
    </source>
</evidence>
<proteinExistence type="predicted"/>
<evidence type="ECO:0000259" key="5">
    <source>
        <dbReference type="PROSITE" id="PS50987"/>
    </source>
</evidence>
<dbReference type="SMART" id="SM00418">
    <property type="entry name" value="HTH_ARSR"/>
    <property type="match status" value="1"/>
</dbReference>
<evidence type="ECO:0000256" key="3">
    <source>
        <dbReference type="ARBA" id="ARBA00023163"/>
    </source>
</evidence>
<dbReference type="GeneID" id="37876608"/>
<dbReference type="EMBL" id="CP025066">
    <property type="protein sequence ID" value="AUX07927.1"/>
    <property type="molecule type" value="Genomic_DNA"/>
</dbReference>
<feature type="region of interest" description="Disordered" evidence="4">
    <location>
        <begin position="87"/>
        <end position="107"/>
    </location>
</feature>
<reference evidence="7" key="1">
    <citation type="submission" date="2017-11" db="EMBL/GenBank/DDBJ databases">
        <title>Phenotypic and genomic properties of facultatively anaerobic sulfur-reducing natronoarchaea from hypersaline soda lakes.</title>
        <authorList>
            <person name="Sorokin D.Y."/>
            <person name="Kublanov I.V."/>
            <person name="Roman P."/>
            <person name="Sinninghe Damste J.S."/>
            <person name="Golyshin P.N."/>
            <person name="Rojo D."/>
            <person name="Ciordia S."/>
            <person name="Mena M.D.C."/>
            <person name="Ferrer M."/>
            <person name="Messina E."/>
            <person name="Smedile F."/>
            <person name="La Spada G."/>
            <person name="La Cono V."/>
            <person name="Yakimov M.M."/>
        </authorList>
    </citation>
    <scope>NUCLEOTIDE SEQUENCE [LARGE SCALE GENOMIC DNA]</scope>
    <source>
        <strain evidence="7">AArc-Sl</strain>
    </source>
</reference>
<gene>
    <name evidence="6" type="primary">arsR4</name>
    <name evidence="6" type="ORF">AArcSl_0272</name>
</gene>
<evidence type="ECO:0000256" key="2">
    <source>
        <dbReference type="ARBA" id="ARBA00023125"/>
    </source>
</evidence>
<feature type="domain" description="HTH arsR-type" evidence="5">
    <location>
        <begin position="1"/>
        <end position="85"/>
    </location>
</feature>
<keyword evidence="3" id="KW-0804">Transcription</keyword>
<dbReference type="GO" id="GO:0003700">
    <property type="term" value="F:DNA-binding transcription factor activity"/>
    <property type="evidence" value="ECO:0007669"/>
    <property type="project" value="InterPro"/>
</dbReference>
<sequence length="107" mass="12303">MDSLELLGSKTRLELLRALSRRDMYVSELMETVGMDGKTATHHLDTLTRAGLLDSYKEGRRRYYTLVRDVRLEISPSPDRRFVVQFPHALEESDSEPNGSSERKSCQ</sequence>
<dbReference type="OrthoDB" id="134936at2157"/>
<name>A0A343TFQ5_9EURY</name>
<keyword evidence="7" id="KW-1185">Reference proteome</keyword>
<keyword evidence="1" id="KW-0805">Transcription regulation</keyword>
<dbReference type="PANTHER" id="PTHR33154:SF33">
    <property type="entry name" value="TRANSCRIPTIONAL REPRESSOR SDPR"/>
    <property type="match status" value="1"/>
</dbReference>
<evidence type="ECO:0000313" key="7">
    <source>
        <dbReference type="Proteomes" id="UP000263012"/>
    </source>
</evidence>
<dbReference type="InterPro" id="IPR001845">
    <property type="entry name" value="HTH_ArsR_DNA-bd_dom"/>
</dbReference>
<dbReference type="Proteomes" id="UP000263012">
    <property type="component" value="Chromosome"/>
</dbReference>